<accession>A0ABM1ZP83</accession>
<organism evidence="1 2">
    <name type="scientific">Aedes albopictus</name>
    <name type="common">Asian tiger mosquito</name>
    <name type="synonym">Stegomyia albopicta</name>
    <dbReference type="NCBI Taxonomy" id="7160"/>
    <lineage>
        <taxon>Eukaryota</taxon>
        <taxon>Metazoa</taxon>
        <taxon>Ecdysozoa</taxon>
        <taxon>Arthropoda</taxon>
        <taxon>Hexapoda</taxon>
        <taxon>Insecta</taxon>
        <taxon>Pterygota</taxon>
        <taxon>Neoptera</taxon>
        <taxon>Endopterygota</taxon>
        <taxon>Diptera</taxon>
        <taxon>Nematocera</taxon>
        <taxon>Culicoidea</taxon>
        <taxon>Culicidae</taxon>
        <taxon>Culicinae</taxon>
        <taxon>Aedini</taxon>
        <taxon>Aedes</taxon>
        <taxon>Stegomyia</taxon>
    </lineage>
</organism>
<reference evidence="2" key="1">
    <citation type="journal article" date="2015" name="Proc. Natl. Acad. Sci. U.S.A.">
        <title>Genome sequence of the Asian Tiger mosquito, Aedes albopictus, reveals insights into its biology, genetics, and evolution.</title>
        <authorList>
            <person name="Chen X.G."/>
            <person name="Jiang X."/>
            <person name="Gu J."/>
            <person name="Xu M."/>
            <person name="Wu Y."/>
            <person name="Deng Y."/>
            <person name="Zhang C."/>
            <person name="Bonizzoni M."/>
            <person name="Dermauw W."/>
            <person name="Vontas J."/>
            <person name="Armbruster P."/>
            <person name="Huang X."/>
            <person name="Yang Y."/>
            <person name="Zhang H."/>
            <person name="He W."/>
            <person name="Peng H."/>
            <person name="Liu Y."/>
            <person name="Wu K."/>
            <person name="Chen J."/>
            <person name="Lirakis M."/>
            <person name="Topalis P."/>
            <person name="Van Leeuwen T."/>
            <person name="Hall A.B."/>
            <person name="Jiang X."/>
            <person name="Thorpe C."/>
            <person name="Mueller R.L."/>
            <person name="Sun C."/>
            <person name="Waterhouse R.M."/>
            <person name="Yan G."/>
            <person name="Tu Z.J."/>
            <person name="Fang X."/>
            <person name="James A.A."/>
        </authorList>
    </citation>
    <scope>NUCLEOTIDE SEQUENCE [LARGE SCALE GENOMIC DNA]</scope>
    <source>
        <strain evidence="2">Foshan</strain>
    </source>
</reference>
<sequence length="218" mass="24507">MTFAIPPDDSFRTVTTKGKANDGSACSFHLSRTGGERIVMLKSVSRRKRIHAGPFAKHVPYSAEQAAVDRRQSAIDHRKNMRLPVLLLCVPTLLMTVVSCTKVSWPALEASDEYFAPLMQSFSKFPFHDIYETAPLPSDLMVPGSRLLKIKPAMRGEWTRKTAKDLDDDGPHDERTCRLCDLLSTILGGSASETRRNASKKRIRPAKLRKLMKHCRKN</sequence>
<dbReference type="GeneID" id="109424000"/>
<evidence type="ECO:0000313" key="1">
    <source>
        <dbReference type="EnsemblMetazoa" id="AALFPA23_020354.P30032"/>
    </source>
</evidence>
<keyword evidence="2" id="KW-1185">Reference proteome</keyword>
<evidence type="ECO:0008006" key="3">
    <source>
        <dbReference type="Google" id="ProtNLM"/>
    </source>
</evidence>
<proteinExistence type="predicted"/>
<dbReference type="EnsemblMetazoa" id="AALFPA23_020354.R30032">
    <property type="protein sequence ID" value="AALFPA23_020354.P30032"/>
    <property type="gene ID" value="AALFPA23_020354"/>
</dbReference>
<name>A0ABM1ZP83_AEDAL</name>
<evidence type="ECO:0000313" key="2">
    <source>
        <dbReference type="Proteomes" id="UP000069940"/>
    </source>
</evidence>
<dbReference type="Proteomes" id="UP000069940">
    <property type="component" value="Unassembled WGS sequence"/>
</dbReference>
<dbReference type="RefSeq" id="XP_019554607.3">
    <property type="nucleotide sequence ID" value="XM_019699062.3"/>
</dbReference>
<reference evidence="1" key="2">
    <citation type="submission" date="2025-05" db="UniProtKB">
        <authorList>
            <consortium name="EnsemblMetazoa"/>
        </authorList>
    </citation>
    <scope>IDENTIFICATION</scope>
    <source>
        <strain evidence="1">Foshan</strain>
    </source>
</reference>
<protein>
    <recommendedName>
        <fullName evidence="3">Secreted protein</fullName>
    </recommendedName>
</protein>